<organism evidence="2 3">
    <name type="scientific">Imhoffiella purpurea</name>
    <dbReference type="NCBI Taxonomy" id="1249627"/>
    <lineage>
        <taxon>Bacteria</taxon>
        <taxon>Pseudomonadati</taxon>
        <taxon>Pseudomonadota</taxon>
        <taxon>Gammaproteobacteria</taxon>
        <taxon>Chromatiales</taxon>
        <taxon>Chromatiaceae</taxon>
        <taxon>Imhoffiella</taxon>
    </lineage>
</organism>
<comment type="caution">
    <text evidence="2">The sequence shown here is derived from an EMBL/GenBank/DDBJ whole genome shotgun (WGS) entry which is preliminary data.</text>
</comment>
<evidence type="ECO:0000313" key="2">
    <source>
        <dbReference type="EMBL" id="EXJ11064.1"/>
    </source>
</evidence>
<evidence type="ECO:0000256" key="1">
    <source>
        <dbReference type="SAM" id="MobiDB-lite"/>
    </source>
</evidence>
<accession>W9UVF3</accession>
<dbReference type="AlphaFoldDB" id="W9UVF3"/>
<feature type="region of interest" description="Disordered" evidence="1">
    <location>
        <begin position="30"/>
        <end position="54"/>
    </location>
</feature>
<dbReference type="EMBL" id="AONC01000111">
    <property type="protein sequence ID" value="EXJ11064.1"/>
    <property type="molecule type" value="Genomic_DNA"/>
</dbReference>
<name>W9UVF3_9GAMM</name>
<evidence type="ECO:0000313" key="3">
    <source>
        <dbReference type="Proteomes" id="UP000019460"/>
    </source>
</evidence>
<dbReference type="Proteomes" id="UP000019460">
    <property type="component" value="Unassembled WGS sequence"/>
</dbReference>
<reference evidence="2 3" key="1">
    <citation type="submission" date="2012-11" db="EMBL/GenBank/DDBJ databases">
        <title>Genome assembly of Thiorhodococcus sp. AK35.</title>
        <authorList>
            <person name="Nupur N."/>
            <person name="Khatri I."/>
            <person name="Subramanian S."/>
            <person name="Pinnaka A."/>
        </authorList>
    </citation>
    <scope>NUCLEOTIDE SEQUENCE [LARGE SCALE GENOMIC DNA]</scope>
    <source>
        <strain evidence="2 3">AK35</strain>
    </source>
</reference>
<protein>
    <submittedName>
        <fullName evidence="2">Uncharacterized protein</fullName>
    </submittedName>
</protein>
<sequence length="54" mass="5505">MSCRLPAASPQLRRADGGRAARCHMARHATPCTGTAPIPALSPPATDTAPHTAS</sequence>
<keyword evidence="3" id="KW-1185">Reference proteome</keyword>
<gene>
    <name evidence="2" type="ORF">D779_0235</name>
</gene>
<proteinExistence type="predicted"/>